<dbReference type="AlphaFoldDB" id="A0A5J4JL78"/>
<evidence type="ECO:0000313" key="2">
    <source>
        <dbReference type="EMBL" id="GER71318.1"/>
    </source>
</evidence>
<evidence type="ECO:0000313" key="3">
    <source>
        <dbReference type="Proteomes" id="UP000391919"/>
    </source>
</evidence>
<gene>
    <name evidence="2" type="ORF">BpJC7_26210</name>
</gene>
<evidence type="ECO:0000259" key="1">
    <source>
        <dbReference type="PROSITE" id="PS50943"/>
    </source>
</evidence>
<dbReference type="InterPro" id="IPR001387">
    <property type="entry name" value="Cro/C1-type_HTH"/>
</dbReference>
<sequence length="76" mass="8730">MQGTTLKKIRLYYGFTQQELADKLGITRGYLSQLERGLKPVSLRVQIKLAKYTTPKRDLIDTLDQLKNLTQSEKSS</sequence>
<dbReference type="RefSeq" id="WP_151706131.1">
    <property type="nucleotide sequence ID" value="NZ_BKZQ01000043.1"/>
</dbReference>
<dbReference type="PROSITE" id="PS50943">
    <property type="entry name" value="HTH_CROC1"/>
    <property type="match status" value="1"/>
</dbReference>
<dbReference type="GO" id="GO:0003677">
    <property type="term" value="F:DNA binding"/>
    <property type="evidence" value="ECO:0007669"/>
    <property type="project" value="InterPro"/>
</dbReference>
<dbReference type="SMART" id="SM00530">
    <property type="entry name" value="HTH_XRE"/>
    <property type="match status" value="1"/>
</dbReference>
<accession>A0A5J4JL78</accession>
<dbReference type="Proteomes" id="UP000391919">
    <property type="component" value="Unassembled WGS sequence"/>
</dbReference>
<name>A0A5J4JL78_9BACI</name>
<comment type="caution">
    <text evidence="2">The sequence shown here is derived from an EMBL/GenBank/DDBJ whole genome shotgun (WGS) entry which is preliminary data.</text>
</comment>
<dbReference type="CDD" id="cd00093">
    <property type="entry name" value="HTH_XRE"/>
    <property type="match status" value="1"/>
</dbReference>
<dbReference type="Gene3D" id="1.10.260.40">
    <property type="entry name" value="lambda repressor-like DNA-binding domains"/>
    <property type="match status" value="1"/>
</dbReference>
<dbReference type="Pfam" id="PF01381">
    <property type="entry name" value="HTH_3"/>
    <property type="match status" value="1"/>
</dbReference>
<reference evidence="2 3" key="1">
    <citation type="submission" date="2019-09" db="EMBL/GenBank/DDBJ databases">
        <title>Draft genome sequence of Bacillus sp. JC-7.</title>
        <authorList>
            <person name="Tanaka N."/>
            <person name="Shiwa Y."/>
            <person name="Fujita N."/>
            <person name="Tanasupawat S."/>
        </authorList>
    </citation>
    <scope>NUCLEOTIDE SEQUENCE [LARGE SCALE GENOMIC DNA]</scope>
    <source>
        <strain evidence="2 3">JC-7</strain>
    </source>
</reference>
<protein>
    <recommendedName>
        <fullName evidence="1">HTH cro/C1-type domain-containing protein</fullName>
    </recommendedName>
</protein>
<dbReference type="InterPro" id="IPR010982">
    <property type="entry name" value="Lambda_DNA-bd_dom_sf"/>
</dbReference>
<dbReference type="EMBL" id="BKZQ01000043">
    <property type="protein sequence ID" value="GER71318.1"/>
    <property type="molecule type" value="Genomic_DNA"/>
</dbReference>
<feature type="domain" description="HTH cro/C1-type" evidence="1">
    <location>
        <begin position="6"/>
        <end position="59"/>
    </location>
</feature>
<proteinExistence type="predicted"/>
<keyword evidence="3" id="KW-1185">Reference proteome</keyword>
<dbReference type="SUPFAM" id="SSF47413">
    <property type="entry name" value="lambda repressor-like DNA-binding domains"/>
    <property type="match status" value="1"/>
</dbReference>
<organism evidence="2 3">
    <name type="scientific">Weizmannia acidilactici</name>
    <dbReference type="NCBI Taxonomy" id="2607726"/>
    <lineage>
        <taxon>Bacteria</taxon>
        <taxon>Bacillati</taxon>
        <taxon>Bacillota</taxon>
        <taxon>Bacilli</taxon>
        <taxon>Bacillales</taxon>
        <taxon>Bacillaceae</taxon>
        <taxon>Heyndrickxia</taxon>
    </lineage>
</organism>